<dbReference type="Pfam" id="PF00069">
    <property type="entry name" value="Pkinase"/>
    <property type="match status" value="1"/>
</dbReference>
<dbReference type="EMBL" id="CP045032">
    <property type="protein sequence ID" value="QFQ03008.1"/>
    <property type="molecule type" value="Genomic_DNA"/>
</dbReference>
<feature type="binding site" evidence="7">
    <location>
        <position position="47"/>
    </location>
    <ligand>
        <name>ATP</name>
        <dbReference type="ChEBI" id="CHEBI:30616"/>
    </ligand>
</feature>
<evidence type="ECO:0000256" key="3">
    <source>
        <dbReference type="ARBA" id="ARBA00022679"/>
    </source>
</evidence>
<sequence>MDTASQHLQRVLQERHGLTSFKEIGRGGMGVVYKAWDAALQRHVAVKALSTELLDEAGLRRFTTEMQTLGKIRHSAIVSIHYSGVLDDEGEGPAGAYFVMDYVPGGTLAERIRDRREWGNHFSVAETVEILRPIAAALDYLHGKLNPPVIHRDIKPGNVLVPSTEPGEATFEARSLLTDFGISLTPDDTRVTSLSMMIGTERYFAPELYPGESAGAEGVIHNQPNAASDNYALSLIAFEMLTLYPLKDTMSATDWRHERVFPRFAELGISAQDSGNLGAVEEVFRKAFADAPAYRYPTATAFIDALAWTGGQHGNRAPRPIGGRYTADQAPPTRDNPASNPNAMTAETSVYSASSVGQSAGYGLQQNYASQSYAHHFSNAAPTPTAAPAQETKKSGLWWKSLVGLAVLLIVGLGVSIGVQRYVMTPDWDGAEATLARVFPGLVSERENTVGWRGLVCRSADPEQGQLARIACSNEDLFVSVSDYGSGLNREENVNADGAEDLSEGTCKVQSFEVQGNQRPTWAMLPTGARSQFAVLVSSENAKNDRLEVPIC</sequence>
<evidence type="ECO:0000313" key="12">
    <source>
        <dbReference type="Proteomes" id="UP000326711"/>
    </source>
</evidence>
<evidence type="ECO:0000256" key="8">
    <source>
        <dbReference type="SAM" id="MobiDB-lite"/>
    </source>
</evidence>
<dbReference type="AlphaFoldDB" id="A0A5J6Z7L3"/>
<dbReference type="PROSITE" id="PS00108">
    <property type="entry name" value="PROTEIN_KINASE_ST"/>
    <property type="match status" value="1"/>
</dbReference>
<keyword evidence="12" id="KW-1185">Reference proteome</keyword>
<keyword evidence="5 11" id="KW-0418">Kinase</keyword>
<keyword evidence="9" id="KW-0812">Transmembrane</keyword>
<keyword evidence="6 7" id="KW-0067">ATP-binding</keyword>
<evidence type="ECO:0000256" key="1">
    <source>
        <dbReference type="ARBA" id="ARBA00012513"/>
    </source>
</evidence>
<keyword evidence="4 7" id="KW-0547">Nucleotide-binding</keyword>
<dbReference type="Gene3D" id="1.10.510.10">
    <property type="entry name" value="Transferase(Phosphotransferase) domain 1"/>
    <property type="match status" value="1"/>
</dbReference>
<dbReference type="PROSITE" id="PS00107">
    <property type="entry name" value="PROTEIN_KINASE_ATP"/>
    <property type="match status" value="1"/>
</dbReference>
<keyword evidence="9" id="KW-0472">Membrane</keyword>
<dbReference type="Proteomes" id="UP000326711">
    <property type="component" value="Chromosome"/>
</dbReference>
<protein>
    <recommendedName>
        <fullName evidence="1">non-specific serine/threonine protein kinase</fullName>
        <ecNumber evidence="1">2.7.11.1</ecNumber>
    </recommendedName>
</protein>
<dbReference type="PANTHER" id="PTHR43289:SF6">
    <property type="entry name" value="SERINE_THREONINE-PROTEIN KINASE NEKL-3"/>
    <property type="match status" value="1"/>
</dbReference>
<keyword evidence="3 11" id="KW-0808">Transferase</keyword>
<evidence type="ECO:0000256" key="6">
    <source>
        <dbReference type="ARBA" id="ARBA00022840"/>
    </source>
</evidence>
<dbReference type="GO" id="GO:0004674">
    <property type="term" value="F:protein serine/threonine kinase activity"/>
    <property type="evidence" value="ECO:0007669"/>
    <property type="project" value="UniProtKB-KW"/>
</dbReference>
<dbReference type="InterPro" id="IPR011009">
    <property type="entry name" value="Kinase-like_dom_sf"/>
</dbReference>
<feature type="region of interest" description="Disordered" evidence="8">
    <location>
        <begin position="314"/>
        <end position="344"/>
    </location>
</feature>
<dbReference type="InterPro" id="IPR017441">
    <property type="entry name" value="Protein_kinase_ATP_BS"/>
</dbReference>
<dbReference type="RefSeq" id="WP_151903304.1">
    <property type="nucleotide sequence ID" value="NZ_CP045032.1"/>
</dbReference>
<gene>
    <name evidence="11" type="primary">pknF</name>
    <name evidence="11" type="ORF">CUROG_08300</name>
</gene>
<dbReference type="InterPro" id="IPR000719">
    <property type="entry name" value="Prot_kinase_dom"/>
</dbReference>
<dbReference type="EC" id="2.7.11.1" evidence="1"/>
<organism evidence="11 12">
    <name type="scientific">Corynebacterium urogenitale</name>
    <dbReference type="NCBI Taxonomy" id="2487892"/>
    <lineage>
        <taxon>Bacteria</taxon>
        <taxon>Bacillati</taxon>
        <taxon>Actinomycetota</taxon>
        <taxon>Actinomycetes</taxon>
        <taxon>Mycobacteriales</taxon>
        <taxon>Corynebacteriaceae</taxon>
        <taxon>Corynebacterium</taxon>
    </lineage>
</organism>
<dbReference type="SUPFAM" id="SSF56112">
    <property type="entry name" value="Protein kinase-like (PK-like)"/>
    <property type="match status" value="1"/>
</dbReference>
<dbReference type="KEGG" id="cuo:CUROG_08300"/>
<reference evidence="12" key="1">
    <citation type="submission" date="2019-10" db="EMBL/GenBank/DDBJ databases">
        <title>Complete genome sequence of Corynebacterium urogenitalis DSM 108747, isolated from the genital tract of a cow.</title>
        <authorList>
            <person name="Ruckert C."/>
            <person name="Ballas P."/>
            <person name="Wagener K."/>
            <person name="Drillich M."/>
            <person name="Kaempfer P."/>
            <person name="Busse H.-J."/>
            <person name="Ehling-Schulz M."/>
        </authorList>
    </citation>
    <scope>NUCLEOTIDE SEQUENCE [LARGE SCALE GENOMIC DNA]</scope>
    <source>
        <strain evidence="12">LMM 1652</strain>
    </source>
</reference>
<dbReference type="GO" id="GO:0005524">
    <property type="term" value="F:ATP binding"/>
    <property type="evidence" value="ECO:0007669"/>
    <property type="project" value="UniProtKB-UniRule"/>
</dbReference>
<accession>A0A5J6Z7L3</accession>
<name>A0A5J6Z7L3_9CORY</name>
<proteinExistence type="predicted"/>
<evidence type="ECO:0000256" key="2">
    <source>
        <dbReference type="ARBA" id="ARBA00022527"/>
    </source>
</evidence>
<evidence type="ECO:0000256" key="7">
    <source>
        <dbReference type="PROSITE-ProRule" id="PRU10141"/>
    </source>
</evidence>
<keyword evidence="9" id="KW-1133">Transmembrane helix</keyword>
<evidence type="ECO:0000259" key="10">
    <source>
        <dbReference type="PROSITE" id="PS50011"/>
    </source>
</evidence>
<dbReference type="InterPro" id="IPR008271">
    <property type="entry name" value="Ser/Thr_kinase_AS"/>
</dbReference>
<evidence type="ECO:0000256" key="5">
    <source>
        <dbReference type="ARBA" id="ARBA00022777"/>
    </source>
</evidence>
<dbReference type="SMART" id="SM00220">
    <property type="entry name" value="S_TKc"/>
    <property type="match status" value="1"/>
</dbReference>
<keyword evidence="2" id="KW-0723">Serine/threonine-protein kinase</keyword>
<dbReference type="PANTHER" id="PTHR43289">
    <property type="entry name" value="MITOGEN-ACTIVATED PROTEIN KINASE KINASE KINASE 20-RELATED"/>
    <property type="match status" value="1"/>
</dbReference>
<dbReference type="CDD" id="cd14014">
    <property type="entry name" value="STKc_PknB_like"/>
    <property type="match status" value="1"/>
</dbReference>
<dbReference type="PROSITE" id="PS50011">
    <property type="entry name" value="PROTEIN_KINASE_DOM"/>
    <property type="match status" value="1"/>
</dbReference>
<feature type="domain" description="Protein kinase" evidence="10">
    <location>
        <begin position="18"/>
        <end position="309"/>
    </location>
</feature>
<evidence type="ECO:0000256" key="4">
    <source>
        <dbReference type="ARBA" id="ARBA00022741"/>
    </source>
</evidence>
<evidence type="ECO:0000313" key="11">
    <source>
        <dbReference type="EMBL" id="QFQ03008.1"/>
    </source>
</evidence>
<dbReference type="OrthoDB" id="4408092at2"/>
<feature type="transmembrane region" description="Helical" evidence="9">
    <location>
        <begin position="397"/>
        <end position="419"/>
    </location>
</feature>
<evidence type="ECO:0000256" key="9">
    <source>
        <dbReference type="SAM" id="Phobius"/>
    </source>
</evidence>